<dbReference type="InterPro" id="IPR038611">
    <property type="entry name" value="Arr_sf"/>
</dbReference>
<keyword evidence="4" id="KW-1185">Reference proteome</keyword>
<gene>
    <name evidence="3" type="primary">arr</name>
    <name evidence="3" type="ORF">GCM10023226_00790</name>
</gene>
<evidence type="ECO:0000256" key="1">
    <source>
        <dbReference type="SAM" id="MobiDB-lite"/>
    </source>
</evidence>
<evidence type="ECO:0000313" key="3">
    <source>
        <dbReference type="EMBL" id="GAA4668631.1"/>
    </source>
</evidence>
<dbReference type="Proteomes" id="UP001500621">
    <property type="component" value="Unassembled WGS sequence"/>
</dbReference>
<comment type="caution">
    <text evidence="3">The sequence shown here is derived from an EMBL/GenBank/DDBJ whole genome shotgun (WGS) entry which is preliminary data.</text>
</comment>
<evidence type="ECO:0000313" key="4">
    <source>
        <dbReference type="Proteomes" id="UP001500621"/>
    </source>
</evidence>
<dbReference type="InterPro" id="IPR021975">
    <property type="entry name" value="Rifampin_Arr"/>
</dbReference>
<sequence length="154" mass="17009">MESHSDDQAPVTYENCDRLAGPFFHGTKAHLRPGDELVPGQVSNFQSGRVMNHIYFTSQVVPAAALGAQLAMALSGLEGDGHVYEVEPLGPFEDDPNVTNKRFPGNPTRSFRSQHPLRIVAELDDWERLPAEQVQAMLASLENLRAEGRDVIED</sequence>
<dbReference type="RefSeq" id="WP_345262058.1">
    <property type="nucleotide sequence ID" value="NZ_BAABIM010000001.1"/>
</dbReference>
<reference evidence="4" key="1">
    <citation type="journal article" date="2019" name="Int. J. Syst. Evol. Microbiol.">
        <title>The Global Catalogue of Microorganisms (GCM) 10K type strain sequencing project: providing services to taxonomists for standard genome sequencing and annotation.</title>
        <authorList>
            <consortium name="The Broad Institute Genomics Platform"/>
            <consortium name="The Broad Institute Genome Sequencing Center for Infectious Disease"/>
            <person name="Wu L."/>
            <person name="Ma J."/>
        </authorList>
    </citation>
    <scope>NUCLEOTIDE SEQUENCE [LARGE SCALE GENOMIC DNA]</scope>
    <source>
        <strain evidence="4">JCM 18127</strain>
    </source>
</reference>
<name>A0ABP8VS29_9ACTN</name>
<proteinExistence type="predicted"/>
<evidence type="ECO:0000259" key="2">
    <source>
        <dbReference type="Pfam" id="PF12120"/>
    </source>
</evidence>
<dbReference type="EMBL" id="BAABIM010000001">
    <property type="protein sequence ID" value="GAA4668631.1"/>
    <property type="molecule type" value="Genomic_DNA"/>
</dbReference>
<feature type="domain" description="Rifampin ADP-ribosyltransferase" evidence="2">
    <location>
        <begin position="23"/>
        <end position="126"/>
    </location>
</feature>
<organism evidence="3 4">
    <name type="scientific">Nocardioides nanhaiensis</name>
    <dbReference type="NCBI Taxonomy" id="1476871"/>
    <lineage>
        <taxon>Bacteria</taxon>
        <taxon>Bacillati</taxon>
        <taxon>Actinomycetota</taxon>
        <taxon>Actinomycetes</taxon>
        <taxon>Propionibacteriales</taxon>
        <taxon>Nocardioidaceae</taxon>
        <taxon>Nocardioides</taxon>
    </lineage>
</organism>
<accession>A0ABP8VS29</accession>
<dbReference type="Pfam" id="PF12120">
    <property type="entry name" value="Arr-ms"/>
    <property type="match status" value="1"/>
</dbReference>
<protein>
    <submittedName>
        <fullName evidence="3">NAD(+)--rifampin ADP-ribosyltransferase</fullName>
    </submittedName>
</protein>
<dbReference type="NCBIfam" id="NF033144">
    <property type="entry name" value="rifampin_ARR"/>
    <property type="match status" value="1"/>
</dbReference>
<dbReference type="Gene3D" id="3.20.170.40">
    <property type="entry name" value="Rifampin ADP-ribosyltransferase domain"/>
    <property type="match status" value="1"/>
</dbReference>
<feature type="region of interest" description="Disordered" evidence="1">
    <location>
        <begin position="89"/>
        <end position="111"/>
    </location>
</feature>